<dbReference type="AlphaFoldDB" id="A0A9D5BNQ7"/>
<gene>
    <name evidence="2" type="ORF">KIW84_014618</name>
</gene>
<protein>
    <recommendedName>
        <fullName evidence="1">Reverse transcriptase zinc-binding domain-containing protein</fullName>
    </recommendedName>
</protein>
<evidence type="ECO:0000313" key="3">
    <source>
        <dbReference type="Proteomes" id="UP001058974"/>
    </source>
</evidence>
<keyword evidence="3" id="KW-1185">Reference proteome</keyword>
<dbReference type="Proteomes" id="UP001058974">
    <property type="component" value="Chromosome 1"/>
</dbReference>
<evidence type="ECO:0000259" key="1">
    <source>
        <dbReference type="Pfam" id="PF13966"/>
    </source>
</evidence>
<dbReference type="Gramene" id="Psat01G0461800-T1">
    <property type="protein sequence ID" value="KAI5446846.1"/>
    <property type="gene ID" value="KIW84_014618"/>
</dbReference>
<reference evidence="2 3" key="1">
    <citation type="journal article" date="2022" name="Nat. Genet.">
        <title>Improved pea reference genome and pan-genome highlight genomic features and evolutionary characteristics.</title>
        <authorList>
            <person name="Yang T."/>
            <person name="Liu R."/>
            <person name="Luo Y."/>
            <person name="Hu S."/>
            <person name="Wang D."/>
            <person name="Wang C."/>
            <person name="Pandey M.K."/>
            <person name="Ge S."/>
            <person name="Xu Q."/>
            <person name="Li N."/>
            <person name="Li G."/>
            <person name="Huang Y."/>
            <person name="Saxena R.K."/>
            <person name="Ji Y."/>
            <person name="Li M."/>
            <person name="Yan X."/>
            <person name="He Y."/>
            <person name="Liu Y."/>
            <person name="Wang X."/>
            <person name="Xiang C."/>
            <person name="Varshney R.K."/>
            <person name="Ding H."/>
            <person name="Gao S."/>
            <person name="Zong X."/>
        </authorList>
    </citation>
    <scope>NUCLEOTIDE SEQUENCE [LARGE SCALE GENOMIC DNA]</scope>
    <source>
        <strain evidence="2 3">cv. Zhongwan 6</strain>
    </source>
</reference>
<dbReference type="Pfam" id="PF13966">
    <property type="entry name" value="zf-RVT"/>
    <property type="match status" value="1"/>
</dbReference>
<evidence type="ECO:0000313" key="2">
    <source>
        <dbReference type="EMBL" id="KAI5446846.1"/>
    </source>
</evidence>
<comment type="caution">
    <text evidence="2">The sequence shown here is derived from an EMBL/GenBank/DDBJ whole genome shotgun (WGS) entry which is preliminary data.</text>
</comment>
<accession>A0A9D5BNQ7</accession>
<proteinExistence type="predicted"/>
<dbReference type="EMBL" id="JAMSHJ010000001">
    <property type="protein sequence ID" value="KAI5446846.1"/>
    <property type="molecule type" value="Genomic_DNA"/>
</dbReference>
<sequence length="172" mass="19370">MPGIVTLPLPNFDNASSSTTRGGLITNENVAELPIENMVEPLIDNVVDPLIMIEVVQPAEPVEKIHVRRPVRQKQHDITDDFVVYLSDDAYYVDSSLERGQKAMLRGVWRAKFPSKIQMFRWRFLLDKLPTRAQLAKRGTLQSNKNKSVIPADSLDVDIKSLYLSITATSGH</sequence>
<name>A0A9D5BNQ7_PEA</name>
<dbReference type="InterPro" id="IPR026960">
    <property type="entry name" value="RVT-Znf"/>
</dbReference>
<feature type="domain" description="Reverse transcriptase zinc-binding" evidence="1">
    <location>
        <begin position="100"/>
        <end position="141"/>
    </location>
</feature>
<organism evidence="2 3">
    <name type="scientific">Pisum sativum</name>
    <name type="common">Garden pea</name>
    <name type="synonym">Lathyrus oleraceus</name>
    <dbReference type="NCBI Taxonomy" id="3888"/>
    <lineage>
        <taxon>Eukaryota</taxon>
        <taxon>Viridiplantae</taxon>
        <taxon>Streptophyta</taxon>
        <taxon>Embryophyta</taxon>
        <taxon>Tracheophyta</taxon>
        <taxon>Spermatophyta</taxon>
        <taxon>Magnoliopsida</taxon>
        <taxon>eudicotyledons</taxon>
        <taxon>Gunneridae</taxon>
        <taxon>Pentapetalae</taxon>
        <taxon>rosids</taxon>
        <taxon>fabids</taxon>
        <taxon>Fabales</taxon>
        <taxon>Fabaceae</taxon>
        <taxon>Papilionoideae</taxon>
        <taxon>50 kb inversion clade</taxon>
        <taxon>NPAAA clade</taxon>
        <taxon>Hologalegina</taxon>
        <taxon>IRL clade</taxon>
        <taxon>Fabeae</taxon>
        <taxon>Lathyrus</taxon>
    </lineage>
</organism>